<dbReference type="GO" id="GO:0004553">
    <property type="term" value="F:hydrolase activity, hydrolyzing O-glycosyl compounds"/>
    <property type="evidence" value="ECO:0007669"/>
    <property type="project" value="InterPro"/>
</dbReference>
<evidence type="ECO:0000259" key="10">
    <source>
        <dbReference type="Pfam" id="PF11975"/>
    </source>
</evidence>
<accession>A0A7C2BL79</accession>
<dbReference type="InterPro" id="IPR019802">
    <property type="entry name" value="GlycHydrolase_4_CS"/>
</dbReference>
<dbReference type="PANTHER" id="PTHR32092:SF4">
    <property type="entry name" value="ALPHA-GLUCOSIDASE"/>
    <property type="match status" value="1"/>
</dbReference>
<dbReference type="PROSITE" id="PS01324">
    <property type="entry name" value="GLYCOSYL_HYDROL_F4"/>
    <property type="match status" value="1"/>
</dbReference>
<dbReference type="InterPro" id="IPR015955">
    <property type="entry name" value="Lactate_DH/Glyco_Ohase_4_C"/>
</dbReference>
<evidence type="ECO:0000256" key="3">
    <source>
        <dbReference type="ARBA" id="ARBA00010141"/>
    </source>
</evidence>
<keyword evidence="5" id="KW-0378">Hydrolase</keyword>
<evidence type="ECO:0000256" key="4">
    <source>
        <dbReference type="ARBA" id="ARBA00022723"/>
    </source>
</evidence>
<dbReference type="GO" id="GO:0005975">
    <property type="term" value="P:carbohydrate metabolic process"/>
    <property type="evidence" value="ECO:0007669"/>
    <property type="project" value="InterPro"/>
</dbReference>
<keyword evidence="8" id="KW-0119">Carbohydrate metabolism</keyword>
<comment type="cofactor">
    <cofactor evidence="2">
        <name>Mn(2+)</name>
        <dbReference type="ChEBI" id="CHEBI:29035"/>
    </cofactor>
</comment>
<dbReference type="InterPro" id="IPR036291">
    <property type="entry name" value="NAD(P)-bd_dom_sf"/>
</dbReference>
<sequence>MGSPGKSLKISIIGAGSAVWSTRILVDIMLKKNLQGAKVYLMDVDEDRLKLVYFFAKRYASEIHADVEFHATTDRIEAIRDSDFVINSAMAKGHRYYEMMREATERKGYYRGINSVEWNMVSDYHTIWGYYQFKLAVSIARDIEEYAPDAWLINVANPVFELTTLLSRITKVKNIGICHGHMEFWNIVKELRLDPSKVEAEMSGFNHVIWLTRFKHDDLDGYELIDKWIKEDAGKYWKKWWATTSNPFDIQLSPAAVDMYLKYGMFPIGDTVRGGTWKYHWNLETKKKWYGPYGGPDSEVGWALYTTYLAYQMEMIKGFVQAESAPLTMLIPPKPSGEQVIDIVESIAADVPRRYQVNILNNGLIPGIPDNVAVEVPAVIDGEGVKRINVTPPNNRVLKHVLLPRMMRMEWALHAFLEPSRDALLEWLMYDVRTRSVSQAEEAIDAMLKLPGNEEMAEVFK</sequence>
<dbReference type="Pfam" id="PF11975">
    <property type="entry name" value="Glyco_hydro_4C"/>
    <property type="match status" value="1"/>
</dbReference>
<dbReference type="Pfam" id="PF02056">
    <property type="entry name" value="Glyco_hydro_4"/>
    <property type="match status" value="1"/>
</dbReference>
<dbReference type="EMBL" id="DSJT01000043">
    <property type="protein sequence ID" value="HEF88012.1"/>
    <property type="molecule type" value="Genomic_DNA"/>
</dbReference>
<evidence type="ECO:0000313" key="11">
    <source>
        <dbReference type="EMBL" id="HEF88012.1"/>
    </source>
</evidence>
<evidence type="ECO:0000256" key="2">
    <source>
        <dbReference type="ARBA" id="ARBA00001936"/>
    </source>
</evidence>
<evidence type="ECO:0000256" key="9">
    <source>
        <dbReference type="ARBA" id="ARBA00023295"/>
    </source>
</evidence>
<gene>
    <name evidence="11" type="ORF">ENP55_07080</name>
</gene>
<reference evidence="11" key="1">
    <citation type="journal article" date="2020" name="mSystems">
        <title>Genome- and Community-Level Interaction Insights into Carbon Utilization and Element Cycling Functions of Hydrothermarchaeota in Hydrothermal Sediment.</title>
        <authorList>
            <person name="Zhou Z."/>
            <person name="Liu Y."/>
            <person name="Xu W."/>
            <person name="Pan J."/>
            <person name="Luo Z.H."/>
            <person name="Li M."/>
        </authorList>
    </citation>
    <scope>NUCLEOTIDE SEQUENCE [LARGE SCALE GENOMIC DNA]</scope>
    <source>
        <strain evidence="11">SpSt-23</strain>
    </source>
</reference>
<comment type="cofactor">
    <cofactor evidence="1">
        <name>NAD(+)</name>
        <dbReference type="ChEBI" id="CHEBI:57540"/>
    </cofactor>
</comment>
<dbReference type="InterPro" id="IPR053715">
    <property type="entry name" value="GH4_Enzyme_sf"/>
</dbReference>
<evidence type="ECO:0000256" key="8">
    <source>
        <dbReference type="ARBA" id="ARBA00023277"/>
    </source>
</evidence>
<comment type="caution">
    <text evidence="11">The sequence shown here is derived from an EMBL/GenBank/DDBJ whole genome shotgun (WGS) entry which is preliminary data.</text>
</comment>
<dbReference type="SUPFAM" id="SSF51735">
    <property type="entry name" value="NAD(P)-binding Rossmann-fold domains"/>
    <property type="match status" value="1"/>
</dbReference>
<dbReference type="InterPro" id="IPR001088">
    <property type="entry name" value="Glyco_hydro_4"/>
</dbReference>
<comment type="similarity">
    <text evidence="3">Belongs to the glycosyl hydrolase 4 family.</text>
</comment>
<organism evidence="11">
    <name type="scientific">Thermosphaera aggregans</name>
    <dbReference type="NCBI Taxonomy" id="54254"/>
    <lineage>
        <taxon>Archaea</taxon>
        <taxon>Thermoproteota</taxon>
        <taxon>Thermoprotei</taxon>
        <taxon>Desulfurococcales</taxon>
        <taxon>Desulfurococcaceae</taxon>
        <taxon>Thermosphaera</taxon>
    </lineage>
</organism>
<keyword evidence="4" id="KW-0479">Metal-binding</keyword>
<dbReference type="PRINTS" id="PR00732">
    <property type="entry name" value="GLHYDRLASE4"/>
</dbReference>
<keyword evidence="7" id="KW-0464">Manganese</keyword>
<evidence type="ECO:0000256" key="1">
    <source>
        <dbReference type="ARBA" id="ARBA00001911"/>
    </source>
</evidence>
<dbReference type="InterPro" id="IPR022616">
    <property type="entry name" value="Glyco_hydro_4_C"/>
</dbReference>
<protein>
    <submittedName>
        <fullName evidence="11">Alpha-glucosidase/alpha-galactosidase</fullName>
    </submittedName>
</protein>
<dbReference type="PANTHER" id="PTHR32092">
    <property type="entry name" value="6-PHOSPHO-BETA-GLUCOSIDASE-RELATED"/>
    <property type="match status" value="1"/>
</dbReference>
<dbReference type="GO" id="GO:0016616">
    <property type="term" value="F:oxidoreductase activity, acting on the CH-OH group of donors, NAD or NADP as acceptor"/>
    <property type="evidence" value="ECO:0007669"/>
    <property type="project" value="InterPro"/>
</dbReference>
<evidence type="ECO:0000256" key="5">
    <source>
        <dbReference type="ARBA" id="ARBA00022801"/>
    </source>
</evidence>
<keyword evidence="6" id="KW-0520">NAD</keyword>
<proteinExistence type="inferred from homology"/>
<name>A0A7C2BL79_9CREN</name>
<keyword evidence="9" id="KW-0326">Glycosidase</keyword>
<feature type="domain" description="Glycosyl hydrolase family 4 C-terminal" evidence="10">
    <location>
        <begin position="203"/>
        <end position="434"/>
    </location>
</feature>
<dbReference type="AlphaFoldDB" id="A0A7C2BL79"/>
<evidence type="ECO:0000256" key="7">
    <source>
        <dbReference type="ARBA" id="ARBA00023211"/>
    </source>
</evidence>
<dbReference type="SUPFAM" id="SSF56327">
    <property type="entry name" value="LDH C-terminal domain-like"/>
    <property type="match status" value="1"/>
</dbReference>
<evidence type="ECO:0000256" key="6">
    <source>
        <dbReference type="ARBA" id="ARBA00023027"/>
    </source>
</evidence>
<dbReference type="Gene3D" id="3.90.1820.10">
    <property type="entry name" value="AglA-like glucosidase"/>
    <property type="match status" value="1"/>
</dbReference>
<dbReference type="GO" id="GO:0046872">
    <property type="term" value="F:metal ion binding"/>
    <property type="evidence" value="ECO:0007669"/>
    <property type="project" value="UniProtKB-KW"/>
</dbReference>